<feature type="compositionally biased region" description="Low complexity" evidence="1">
    <location>
        <begin position="14"/>
        <end position="25"/>
    </location>
</feature>
<dbReference type="InterPro" id="IPR029044">
    <property type="entry name" value="Nucleotide-diphossugar_trans"/>
</dbReference>
<evidence type="ECO:0000313" key="2">
    <source>
        <dbReference type="EMBL" id="KAH9828124.1"/>
    </source>
</evidence>
<comment type="caution">
    <text evidence="2">The sequence shown here is derived from an EMBL/GenBank/DDBJ whole genome shotgun (WGS) entry which is preliminary data.</text>
</comment>
<sequence>TAAPTPDGFSTWDSASPSSAPSNSSTYDRVLHLDSDITLFAHLDELFLLPPTPIAMPRAYWSEPWERERWGSHGTLTSMLMLLRPDPAEMHGMLRTLRAWRVDESMNRSRAYDMELLNHRFASSAMVLPQRPYGLLTAEFRAEDHEPYLGTGERAGVDGGAVGPDRVLKEAKLVHFSDWPLPKPWVMWPHDGLVEMQPKCAVPPCREREIWKNLYEDFRKRRKEHCRLLSVTAPNWGTWKASVGAD</sequence>
<dbReference type="AlphaFoldDB" id="A0A9W7SSS0"/>
<protein>
    <submittedName>
        <fullName evidence="2">Glycosyltransferase family 8 protein</fullName>
    </submittedName>
</protein>
<reference evidence="2 3" key="1">
    <citation type="journal article" date="2018" name="IMA Fungus">
        <title>IMA Genome-F 10: Nine draft genome sequences of Claviceps purpurea s.lat., including C. arundinis, C. humidiphila, and C. cf. spartinae, pseudomolecules for the pitch canker pathogen Fusarium circinatum, draft genome of Davidsoniella eucalypti, Grosmannia galeiformis, Quambalaria eucalypti, and Teratosphaeria destructans.</title>
        <authorList>
            <person name="Wingfield B.D."/>
            <person name="Liu M."/>
            <person name="Nguyen H.D."/>
            <person name="Lane F.A."/>
            <person name="Morgan S.W."/>
            <person name="De Vos L."/>
            <person name="Wilken P.M."/>
            <person name="Duong T.A."/>
            <person name="Aylward J."/>
            <person name="Coetzee M.P."/>
            <person name="Dadej K."/>
            <person name="De Beer Z.W."/>
            <person name="Findlay W."/>
            <person name="Havenga M."/>
            <person name="Kolarik M."/>
            <person name="Menzies J.G."/>
            <person name="Naidoo K."/>
            <person name="Pochopski O."/>
            <person name="Shoukouhi P."/>
            <person name="Santana Q.C."/>
            <person name="Seifert K.A."/>
            <person name="Soal N."/>
            <person name="Steenkamp E.T."/>
            <person name="Tatham C.T."/>
            <person name="van der Nest M.A."/>
            <person name="Wingfield M.J."/>
        </authorList>
    </citation>
    <scope>NUCLEOTIDE SEQUENCE [LARGE SCALE GENOMIC DNA]</scope>
    <source>
        <strain evidence="2">CMW44962</strain>
    </source>
</reference>
<evidence type="ECO:0000256" key="1">
    <source>
        <dbReference type="SAM" id="MobiDB-lite"/>
    </source>
</evidence>
<dbReference type="OrthoDB" id="2014201at2759"/>
<evidence type="ECO:0000313" key="3">
    <source>
        <dbReference type="Proteomes" id="UP001138500"/>
    </source>
</evidence>
<reference evidence="2 3" key="2">
    <citation type="journal article" date="2021" name="Curr. Genet.">
        <title>Genetic response to nitrogen starvation in the aggressive Eucalyptus foliar pathogen Teratosphaeria destructans.</title>
        <authorList>
            <person name="Havenga M."/>
            <person name="Wingfield B.D."/>
            <person name="Wingfield M.J."/>
            <person name="Dreyer L.L."/>
            <person name="Roets F."/>
            <person name="Aylward J."/>
        </authorList>
    </citation>
    <scope>NUCLEOTIDE SEQUENCE [LARGE SCALE GENOMIC DNA]</scope>
    <source>
        <strain evidence="2">CMW44962</strain>
    </source>
</reference>
<keyword evidence="3" id="KW-1185">Reference proteome</keyword>
<feature type="region of interest" description="Disordered" evidence="1">
    <location>
        <begin position="1"/>
        <end position="25"/>
    </location>
</feature>
<dbReference type="EMBL" id="RIBY02001831">
    <property type="protein sequence ID" value="KAH9828124.1"/>
    <property type="molecule type" value="Genomic_DNA"/>
</dbReference>
<dbReference type="PANTHER" id="PTHR11183">
    <property type="entry name" value="GLYCOGENIN SUBFAMILY MEMBER"/>
    <property type="match status" value="1"/>
</dbReference>
<accession>A0A9W7SSS0</accession>
<gene>
    <name evidence="2" type="ORF">Tdes44962_MAKER09471</name>
</gene>
<organism evidence="2 3">
    <name type="scientific">Teratosphaeria destructans</name>
    <dbReference type="NCBI Taxonomy" id="418781"/>
    <lineage>
        <taxon>Eukaryota</taxon>
        <taxon>Fungi</taxon>
        <taxon>Dikarya</taxon>
        <taxon>Ascomycota</taxon>
        <taxon>Pezizomycotina</taxon>
        <taxon>Dothideomycetes</taxon>
        <taxon>Dothideomycetidae</taxon>
        <taxon>Mycosphaerellales</taxon>
        <taxon>Teratosphaeriaceae</taxon>
        <taxon>Teratosphaeria</taxon>
    </lineage>
</organism>
<name>A0A9W7SSS0_9PEZI</name>
<proteinExistence type="predicted"/>
<dbReference type="InterPro" id="IPR050587">
    <property type="entry name" value="GNT1/Glycosyltrans_8"/>
</dbReference>
<dbReference type="Proteomes" id="UP001138500">
    <property type="component" value="Unassembled WGS sequence"/>
</dbReference>
<dbReference type="Gene3D" id="3.90.550.10">
    <property type="entry name" value="Spore Coat Polysaccharide Biosynthesis Protein SpsA, Chain A"/>
    <property type="match status" value="1"/>
</dbReference>
<feature type="non-terminal residue" evidence="2">
    <location>
        <position position="1"/>
    </location>
</feature>
<dbReference type="SUPFAM" id="SSF53448">
    <property type="entry name" value="Nucleotide-diphospho-sugar transferases"/>
    <property type="match status" value="1"/>
</dbReference>